<sequence length="81" mass="9153">MDQSSALVLGMGDIQPRPVPKSPLSTSILLEIIPDKIQVLSMTRITYPNPFCHTCIPGKIQTFPTDRYHKPFRSLARDQED</sequence>
<evidence type="ECO:0000313" key="1">
    <source>
        <dbReference type="EMBL" id="KIM47125.1"/>
    </source>
</evidence>
<reference evidence="1 2" key="1">
    <citation type="submission" date="2014-04" db="EMBL/GenBank/DDBJ databases">
        <authorList>
            <consortium name="DOE Joint Genome Institute"/>
            <person name="Kuo A."/>
            <person name="Gay G."/>
            <person name="Dore J."/>
            <person name="Kohler A."/>
            <person name="Nagy L.G."/>
            <person name="Floudas D."/>
            <person name="Copeland A."/>
            <person name="Barry K.W."/>
            <person name="Cichocki N."/>
            <person name="Veneault-Fourrey C."/>
            <person name="LaButti K."/>
            <person name="Lindquist E.A."/>
            <person name="Lipzen A."/>
            <person name="Lundell T."/>
            <person name="Morin E."/>
            <person name="Murat C."/>
            <person name="Sun H."/>
            <person name="Tunlid A."/>
            <person name="Henrissat B."/>
            <person name="Grigoriev I.V."/>
            <person name="Hibbett D.S."/>
            <person name="Martin F."/>
            <person name="Nordberg H.P."/>
            <person name="Cantor M.N."/>
            <person name="Hua S.X."/>
        </authorList>
    </citation>
    <scope>NUCLEOTIDE SEQUENCE [LARGE SCALE GENOMIC DNA]</scope>
    <source>
        <strain evidence="2">h7</strain>
    </source>
</reference>
<organism evidence="1 2">
    <name type="scientific">Hebeloma cylindrosporum</name>
    <dbReference type="NCBI Taxonomy" id="76867"/>
    <lineage>
        <taxon>Eukaryota</taxon>
        <taxon>Fungi</taxon>
        <taxon>Dikarya</taxon>
        <taxon>Basidiomycota</taxon>
        <taxon>Agaricomycotina</taxon>
        <taxon>Agaricomycetes</taxon>
        <taxon>Agaricomycetidae</taxon>
        <taxon>Agaricales</taxon>
        <taxon>Agaricineae</taxon>
        <taxon>Hymenogastraceae</taxon>
        <taxon>Hebeloma</taxon>
    </lineage>
</organism>
<dbReference type="HOGENOM" id="CLU_2574145_0_0_1"/>
<dbReference type="AlphaFoldDB" id="A0A0C3CEE7"/>
<evidence type="ECO:0000313" key="2">
    <source>
        <dbReference type="Proteomes" id="UP000053424"/>
    </source>
</evidence>
<proteinExistence type="predicted"/>
<name>A0A0C3CEE7_HEBCY</name>
<keyword evidence="2" id="KW-1185">Reference proteome</keyword>
<accession>A0A0C3CEE7</accession>
<protein>
    <submittedName>
        <fullName evidence="1">Uncharacterized protein</fullName>
    </submittedName>
</protein>
<dbReference type="EMBL" id="KN831770">
    <property type="protein sequence ID" value="KIM47125.1"/>
    <property type="molecule type" value="Genomic_DNA"/>
</dbReference>
<gene>
    <name evidence="1" type="ORF">M413DRAFT_270189</name>
</gene>
<reference evidence="2" key="2">
    <citation type="submission" date="2015-01" db="EMBL/GenBank/DDBJ databases">
        <title>Evolutionary Origins and Diversification of the Mycorrhizal Mutualists.</title>
        <authorList>
            <consortium name="DOE Joint Genome Institute"/>
            <consortium name="Mycorrhizal Genomics Consortium"/>
            <person name="Kohler A."/>
            <person name="Kuo A."/>
            <person name="Nagy L.G."/>
            <person name="Floudas D."/>
            <person name="Copeland A."/>
            <person name="Barry K.W."/>
            <person name="Cichocki N."/>
            <person name="Veneault-Fourrey C."/>
            <person name="LaButti K."/>
            <person name="Lindquist E.A."/>
            <person name="Lipzen A."/>
            <person name="Lundell T."/>
            <person name="Morin E."/>
            <person name="Murat C."/>
            <person name="Riley R."/>
            <person name="Ohm R."/>
            <person name="Sun H."/>
            <person name="Tunlid A."/>
            <person name="Henrissat B."/>
            <person name="Grigoriev I.V."/>
            <person name="Hibbett D.S."/>
            <person name="Martin F."/>
        </authorList>
    </citation>
    <scope>NUCLEOTIDE SEQUENCE [LARGE SCALE GENOMIC DNA]</scope>
    <source>
        <strain evidence="2">h7</strain>
    </source>
</reference>
<dbReference type="Proteomes" id="UP000053424">
    <property type="component" value="Unassembled WGS sequence"/>
</dbReference>